<feature type="transmembrane region" description="Helical" evidence="2">
    <location>
        <begin position="60"/>
        <end position="81"/>
    </location>
</feature>
<feature type="domain" description="DUF6533" evidence="3">
    <location>
        <begin position="26"/>
        <end position="71"/>
    </location>
</feature>
<dbReference type="EMBL" id="JADCUA010000035">
    <property type="protein sequence ID" value="KAH9829842.1"/>
    <property type="molecule type" value="Genomic_DNA"/>
</dbReference>
<dbReference type="RefSeq" id="XP_047773205.1">
    <property type="nucleotide sequence ID" value="XM_047928594.1"/>
</dbReference>
<protein>
    <recommendedName>
        <fullName evidence="3">DUF6533 domain-containing protein</fullName>
    </recommendedName>
</protein>
<dbReference type="InterPro" id="IPR045340">
    <property type="entry name" value="DUF6533"/>
</dbReference>
<gene>
    <name evidence="4" type="ORF">C8Q71DRAFT_887647</name>
</gene>
<evidence type="ECO:0000313" key="4">
    <source>
        <dbReference type="EMBL" id="KAH9829842.1"/>
    </source>
</evidence>
<evidence type="ECO:0000313" key="5">
    <source>
        <dbReference type="Proteomes" id="UP000814176"/>
    </source>
</evidence>
<keyword evidence="2" id="KW-0472">Membrane</keyword>
<name>A0ABQ8JZN3_9APHY</name>
<keyword evidence="2" id="KW-0812">Transmembrane</keyword>
<reference evidence="4 5" key="1">
    <citation type="journal article" date="2021" name="Environ. Microbiol.">
        <title>Gene family expansions and transcriptome signatures uncover fungal adaptations to wood decay.</title>
        <authorList>
            <person name="Hage H."/>
            <person name="Miyauchi S."/>
            <person name="Viragh M."/>
            <person name="Drula E."/>
            <person name="Min B."/>
            <person name="Chaduli D."/>
            <person name="Navarro D."/>
            <person name="Favel A."/>
            <person name="Norest M."/>
            <person name="Lesage-Meessen L."/>
            <person name="Balint B."/>
            <person name="Merenyi Z."/>
            <person name="de Eugenio L."/>
            <person name="Morin E."/>
            <person name="Martinez A.T."/>
            <person name="Baldrian P."/>
            <person name="Stursova M."/>
            <person name="Martinez M.J."/>
            <person name="Novotny C."/>
            <person name="Magnuson J.K."/>
            <person name="Spatafora J.W."/>
            <person name="Maurice S."/>
            <person name="Pangilinan J."/>
            <person name="Andreopoulos W."/>
            <person name="LaButti K."/>
            <person name="Hundley H."/>
            <person name="Na H."/>
            <person name="Kuo A."/>
            <person name="Barry K."/>
            <person name="Lipzen A."/>
            <person name="Henrissat B."/>
            <person name="Riley R."/>
            <person name="Ahrendt S."/>
            <person name="Nagy L.G."/>
            <person name="Grigoriev I.V."/>
            <person name="Martin F."/>
            <person name="Rosso M.N."/>
        </authorList>
    </citation>
    <scope>NUCLEOTIDE SEQUENCE [LARGE SCALE GENOMIC DNA]</scope>
    <source>
        <strain evidence="4 5">CIRM-BRFM 1785</strain>
    </source>
</reference>
<feature type="compositionally biased region" description="Polar residues" evidence="1">
    <location>
        <begin position="292"/>
        <end position="303"/>
    </location>
</feature>
<feature type="transmembrane region" description="Helical" evidence="2">
    <location>
        <begin position="178"/>
        <end position="199"/>
    </location>
</feature>
<evidence type="ECO:0000259" key="3">
    <source>
        <dbReference type="Pfam" id="PF20151"/>
    </source>
</evidence>
<feature type="region of interest" description="Disordered" evidence="1">
    <location>
        <begin position="292"/>
        <end position="311"/>
    </location>
</feature>
<evidence type="ECO:0000256" key="1">
    <source>
        <dbReference type="SAM" id="MobiDB-lite"/>
    </source>
</evidence>
<feature type="transmembrane region" description="Helical" evidence="2">
    <location>
        <begin position="229"/>
        <end position="249"/>
    </location>
</feature>
<dbReference type="Proteomes" id="UP000814176">
    <property type="component" value="Unassembled WGS sequence"/>
</dbReference>
<feature type="region of interest" description="Disordered" evidence="1">
    <location>
        <begin position="322"/>
        <end position="350"/>
    </location>
</feature>
<feature type="transmembrane region" description="Helical" evidence="2">
    <location>
        <begin position="255"/>
        <end position="275"/>
    </location>
</feature>
<feature type="transmembrane region" description="Helical" evidence="2">
    <location>
        <begin position="131"/>
        <end position="158"/>
    </location>
</feature>
<feature type="transmembrane region" description="Helical" evidence="2">
    <location>
        <begin position="101"/>
        <end position="124"/>
    </location>
</feature>
<dbReference type="GeneID" id="72009326"/>
<feature type="compositionally biased region" description="Acidic residues" evidence="1">
    <location>
        <begin position="322"/>
        <end position="332"/>
    </location>
</feature>
<sequence>MSPVDKLKAGDDLLHEFLSDVQTIRYSELASSTIIIFDHLLTLSQEYKLIWTAPWSIGKFLFLINRYYTLLTVIFNNYALFSNNLNDTVMSRVGASTLADSFAAVHVLTQAYHFILLLRLYALYFLNKRMLVFMVANSIIAWAASAGIIGSLLANITATAHPFPMYPKPFCAASGLSAYAYAFWIPMLVSECVLCALAVSRFVHMHHTRTGATLFQNGRRLVEALIRDSVWYFVVIFATYLANTIVFVVGTATEIEIPIGFSVAFACVLANRLCLSARGMVRRERSGSLNASRSEIDVTSESVHSPHAANVRRPYDSVEDWAEDEYENEPEEYGSSAYDGRSSRRHIVSTPARSPVTVEVEGGGGLDAIQMRELRRMRSARGRGLGLGLGAQWAGGLKIGRGKREGIGEESQDEREGVGVVTV</sequence>
<keyword evidence="2" id="KW-1133">Transmembrane helix</keyword>
<proteinExistence type="predicted"/>
<organism evidence="4 5">
    <name type="scientific">Rhodofomes roseus</name>
    <dbReference type="NCBI Taxonomy" id="34475"/>
    <lineage>
        <taxon>Eukaryota</taxon>
        <taxon>Fungi</taxon>
        <taxon>Dikarya</taxon>
        <taxon>Basidiomycota</taxon>
        <taxon>Agaricomycotina</taxon>
        <taxon>Agaricomycetes</taxon>
        <taxon>Polyporales</taxon>
        <taxon>Rhodofomes</taxon>
    </lineage>
</organism>
<keyword evidence="5" id="KW-1185">Reference proteome</keyword>
<dbReference type="Pfam" id="PF20151">
    <property type="entry name" value="DUF6533"/>
    <property type="match status" value="1"/>
</dbReference>
<accession>A0ABQ8JZN3</accession>
<comment type="caution">
    <text evidence="4">The sequence shown here is derived from an EMBL/GenBank/DDBJ whole genome shotgun (WGS) entry which is preliminary data.</text>
</comment>
<evidence type="ECO:0000256" key="2">
    <source>
        <dbReference type="SAM" id="Phobius"/>
    </source>
</evidence>